<evidence type="ECO:0000256" key="9">
    <source>
        <dbReference type="SAM" id="MobiDB-lite"/>
    </source>
</evidence>
<dbReference type="EC" id="6.4.1.3" evidence="3"/>
<feature type="domain" description="CoA carboxyltransferase C-terminal" evidence="11">
    <location>
        <begin position="290"/>
        <end position="529"/>
    </location>
</feature>
<dbReference type="InterPro" id="IPR011762">
    <property type="entry name" value="COA_CT_N"/>
</dbReference>
<protein>
    <recommendedName>
        <fullName evidence="5">Propionyl-CoA carboxylase beta chain, mitochondrial</fullName>
        <ecNumber evidence="3">6.4.1.3</ecNumber>
    </recommendedName>
    <alternativeName>
        <fullName evidence="6">Propanoyl-CoA:carbon dioxide ligase subunit beta</fullName>
    </alternativeName>
</protein>
<reference evidence="12" key="1">
    <citation type="submission" date="2015-10" db="EMBL/GenBank/DDBJ databases">
        <title>EvidentialGene: Evidence-directed Construction of Complete mRNA Transcriptomes without Genomes.</title>
        <authorList>
            <person name="Gilbert D.G."/>
        </authorList>
    </citation>
    <scope>NUCLEOTIDE SEQUENCE</scope>
</reference>
<dbReference type="InterPro" id="IPR029045">
    <property type="entry name" value="ClpP/crotonase-like_dom_sf"/>
</dbReference>
<dbReference type="InterPro" id="IPR034733">
    <property type="entry name" value="AcCoA_carboxyl_beta"/>
</dbReference>
<comment type="catalytic activity">
    <reaction evidence="7">
        <text>butanoyl-CoA + hydrogencarbonate + ATP = (2S)-ethylmalonyl-CoA + ADP + phosphate + H(+)</text>
        <dbReference type="Rhea" id="RHEA:59520"/>
        <dbReference type="ChEBI" id="CHEBI:15378"/>
        <dbReference type="ChEBI" id="CHEBI:17544"/>
        <dbReference type="ChEBI" id="CHEBI:30616"/>
        <dbReference type="ChEBI" id="CHEBI:43474"/>
        <dbReference type="ChEBI" id="CHEBI:57371"/>
        <dbReference type="ChEBI" id="CHEBI:60909"/>
        <dbReference type="ChEBI" id="CHEBI:456216"/>
    </reaction>
    <physiologicalReaction direction="left-to-right" evidence="7">
        <dbReference type="Rhea" id="RHEA:59521"/>
    </physiologicalReaction>
</comment>
<accession>A0A0N8AX71</accession>
<dbReference type="EMBL" id="GDIQ01047715">
    <property type="protein sequence ID" value="JAN47022.1"/>
    <property type="molecule type" value="Transcribed_RNA"/>
</dbReference>
<dbReference type="InterPro" id="IPR051047">
    <property type="entry name" value="AccD/PCCB"/>
</dbReference>
<feature type="region of interest" description="Disordered" evidence="9">
    <location>
        <begin position="38"/>
        <end position="59"/>
    </location>
</feature>
<comment type="catalytic activity">
    <reaction evidence="8">
        <text>propanoyl-CoA + hydrogencarbonate + ATP = (S)-methylmalonyl-CoA + ADP + phosphate + H(+)</text>
        <dbReference type="Rhea" id="RHEA:23720"/>
        <dbReference type="ChEBI" id="CHEBI:15378"/>
        <dbReference type="ChEBI" id="CHEBI:17544"/>
        <dbReference type="ChEBI" id="CHEBI:30616"/>
        <dbReference type="ChEBI" id="CHEBI:43474"/>
        <dbReference type="ChEBI" id="CHEBI:57327"/>
        <dbReference type="ChEBI" id="CHEBI:57392"/>
        <dbReference type="ChEBI" id="CHEBI:456216"/>
        <dbReference type="EC" id="6.4.1.3"/>
    </reaction>
    <physiologicalReaction direction="left-to-right" evidence="8">
        <dbReference type="Rhea" id="RHEA:23721"/>
    </physiologicalReaction>
</comment>
<sequence length="535" mass="58561">MLNILRSRCIAHSSFLAPLQSRWSSSIEHTLQVRKDIESKRELSRQGGGPKRIASQHKKGKLTARERIDLLCDDDSFVEYDAFTEHTCTDFGMDKEKYPGDSVVTGHGLIRGRLAYIFSQDFTVFGGSLSSIHARKICKIMDEAMTVGAPVIGLNDSGGARIQEGVESLAGDADIFLRNVMASGVVPQISLIMGPCAGGAVYSPALTDFTFMVKDSSYLFITGPDVVKSVTNEDVTFEELGGAKTHTTISGVAHKAFENDVEALLQLRDFMGYLPRSNKDPSPIRVPSDPWDREVPGLDSVVPLESTTAYDMLDIINSVVDEREFFEIMPTSAKNIIVGFACMNGRSVGIVANQPKVAAGCLDIDASVKGARFVRFCDAFNIPIITFVDVPGFLPGTAQEYGGIIRHGAKLLYAFAEATVPKITIITRKAYGGAYDVMSSKHLRGDKNYAWPTAEIAVMGAKGAVSILYRGKGNVDQYEQEYIKKFGNPFPAAVKGFVDDIIEPRITRRRICQDLNVLAAKSQRNPWKKHGNIPL</sequence>
<dbReference type="OrthoDB" id="9976505at2759"/>
<evidence type="ECO:0000256" key="1">
    <source>
        <dbReference type="ARBA" id="ARBA00005060"/>
    </source>
</evidence>
<evidence type="ECO:0000259" key="10">
    <source>
        <dbReference type="PROSITE" id="PS50980"/>
    </source>
</evidence>
<dbReference type="FunFam" id="3.90.226.10:FF:000016">
    <property type="entry name" value="Propionyl-CoA carboxylase, beta subunit"/>
    <property type="match status" value="1"/>
</dbReference>
<dbReference type="GO" id="GO:0004658">
    <property type="term" value="F:propionyl-CoA carboxylase activity"/>
    <property type="evidence" value="ECO:0007669"/>
    <property type="project" value="UniProtKB-EC"/>
</dbReference>
<dbReference type="EMBL" id="GDIQ01047716">
    <property type="protein sequence ID" value="JAN47021.1"/>
    <property type="molecule type" value="Transcribed_RNA"/>
</dbReference>
<evidence type="ECO:0000256" key="4">
    <source>
        <dbReference type="ARBA" id="ARBA00038567"/>
    </source>
</evidence>
<evidence type="ECO:0000256" key="3">
    <source>
        <dbReference type="ARBA" id="ARBA00013050"/>
    </source>
</evidence>
<dbReference type="PANTHER" id="PTHR43842:SF2">
    <property type="entry name" value="PROPIONYL-COA CARBOXYLASE BETA CHAIN, MITOCHONDRIAL"/>
    <property type="match status" value="1"/>
</dbReference>
<dbReference type="InterPro" id="IPR011763">
    <property type="entry name" value="COA_CT_C"/>
</dbReference>
<evidence type="ECO:0000256" key="2">
    <source>
        <dbReference type="ARBA" id="ARBA00006102"/>
    </source>
</evidence>
<evidence type="ECO:0000256" key="5">
    <source>
        <dbReference type="ARBA" id="ARBA00041138"/>
    </source>
</evidence>
<name>A0A0N8AX71_9CRUS</name>
<dbReference type="SUPFAM" id="SSF52096">
    <property type="entry name" value="ClpP/crotonase"/>
    <property type="match status" value="2"/>
</dbReference>
<dbReference type="PROSITE" id="PS50989">
    <property type="entry name" value="COA_CT_CTER"/>
    <property type="match status" value="1"/>
</dbReference>
<dbReference type="Pfam" id="PF01039">
    <property type="entry name" value="Carboxyl_trans"/>
    <property type="match status" value="1"/>
</dbReference>
<evidence type="ECO:0000259" key="11">
    <source>
        <dbReference type="PROSITE" id="PS50989"/>
    </source>
</evidence>
<comment type="pathway">
    <text evidence="1">Metabolic intermediate metabolism; propanoyl-CoA degradation; succinyl-CoA from propanoyl-CoA: step 1/3.</text>
</comment>
<evidence type="ECO:0000256" key="8">
    <source>
        <dbReference type="ARBA" id="ARBA00049495"/>
    </source>
</evidence>
<dbReference type="PROSITE" id="PS50980">
    <property type="entry name" value="COA_CT_NTER"/>
    <property type="match status" value="1"/>
</dbReference>
<evidence type="ECO:0000256" key="7">
    <source>
        <dbReference type="ARBA" id="ARBA00048208"/>
    </source>
</evidence>
<evidence type="ECO:0000313" key="12">
    <source>
        <dbReference type="EMBL" id="JAN47021.1"/>
    </source>
</evidence>
<dbReference type="PANTHER" id="PTHR43842">
    <property type="entry name" value="PROPIONYL-COA CARBOXYLASE BETA CHAIN"/>
    <property type="match status" value="1"/>
</dbReference>
<comment type="subunit">
    <text evidence="4">The holoenzyme is a dodecamer composed of 6 PCCA/alpha subunits and 6 PCCB/beta subunits.</text>
</comment>
<dbReference type="GO" id="GO:0009062">
    <property type="term" value="P:fatty acid catabolic process"/>
    <property type="evidence" value="ECO:0007669"/>
    <property type="project" value="UniProtKB-ARBA"/>
</dbReference>
<dbReference type="AlphaFoldDB" id="A0A0N8AX71"/>
<feature type="domain" description="CoA carboxyltransferase N-terminal" evidence="10">
    <location>
        <begin position="30"/>
        <end position="286"/>
    </location>
</feature>
<comment type="similarity">
    <text evidence="2">Belongs to the AccD/PCCB family.</text>
</comment>
<dbReference type="FunFam" id="3.90.226.10:FF:000017">
    <property type="entry name" value="Propionyl-CoA carboxylase subunit beta 5"/>
    <property type="match status" value="1"/>
</dbReference>
<dbReference type="GO" id="GO:0005739">
    <property type="term" value="C:mitochondrion"/>
    <property type="evidence" value="ECO:0007669"/>
    <property type="project" value="TreeGrafter"/>
</dbReference>
<organism evidence="12">
    <name type="scientific">Daphnia magna</name>
    <dbReference type="NCBI Taxonomy" id="35525"/>
    <lineage>
        <taxon>Eukaryota</taxon>
        <taxon>Metazoa</taxon>
        <taxon>Ecdysozoa</taxon>
        <taxon>Arthropoda</taxon>
        <taxon>Crustacea</taxon>
        <taxon>Branchiopoda</taxon>
        <taxon>Diplostraca</taxon>
        <taxon>Cladocera</taxon>
        <taxon>Anomopoda</taxon>
        <taxon>Daphniidae</taxon>
        <taxon>Daphnia</taxon>
    </lineage>
</organism>
<proteinExistence type="inferred from homology"/>
<evidence type="ECO:0000256" key="6">
    <source>
        <dbReference type="ARBA" id="ARBA00042797"/>
    </source>
</evidence>
<dbReference type="Gene3D" id="3.90.226.10">
    <property type="entry name" value="2-enoyl-CoA Hydratase, Chain A, domain 1"/>
    <property type="match status" value="2"/>
</dbReference>